<dbReference type="Pfam" id="PF24745">
    <property type="entry name" value="DUF7693"/>
    <property type="match status" value="1"/>
</dbReference>
<evidence type="ECO:0000313" key="2">
    <source>
        <dbReference type="EMBL" id="NDV77106.1"/>
    </source>
</evidence>
<dbReference type="RefSeq" id="WP_163126219.1">
    <property type="nucleotide sequence ID" value="NZ_JAAEAM010000064.1"/>
</dbReference>
<protein>
    <recommendedName>
        <fullName evidence="1">DUF7693 domain-containing protein</fullName>
    </recommendedName>
</protein>
<dbReference type="EMBL" id="JAAEAM010000064">
    <property type="protein sequence ID" value="NDV77106.1"/>
    <property type="molecule type" value="Genomic_DNA"/>
</dbReference>
<gene>
    <name evidence="2" type="ORF">GFJ35_34410</name>
</gene>
<proteinExistence type="predicted"/>
<comment type="caution">
    <text evidence="2">The sequence shown here is derived from an EMBL/GenBank/DDBJ whole genome shotgun (WGS) entry which is preliminary data.</text>
</comment>
<evidence type="ECO:0000259" key="1">
    <source>
        <dbReference type="Pfam" id="PF24745"/>
    </source>
</evidence>
<organism evidence="2">
    <name type="scientific">Burkholderia cenocepacia</name>
    <dbReference type="NCBI Taxonomy" id="95486"/>
    <lineage>
        <taxon>Bacteria</taxon>
        <taxon>Pseudomonadati</taxon>
        <taxon>Pseudomonadota</taxon>
        <taxon>Betaproteobacteria</taxon>
        <taxon>Burkholderiales</taxon>
        <taxon>Burkholderiaceae</taxon>
        <taxon>Burkholderia</taxon>
        <taxon>Burkholderia cepacia complex</taxon>
    </lineage>
</organism>
<name>A0A6B2MPZ3_9BURK</name>
<dbReference type="InterPro" id="IPR056110">
    <property type="entry name" value="DUF7693"/>
</dbReference>
<reference evidence="2" key="1">
    <citation type="submission" date="2019-11" db="EMBL/GenBank/DDBJ databases">
        <title>Burkholderia cenocepacia CF.</title>
        <authorList>
            <person name="Vianna E.F."/>
            <person name="Marques E.A."/>
            <person name="Albano R.M."/>
            <person name="Leao R.S."/>
        </authorList>
    </citation>
    <scope>NUCLEOTIDE SEQUENCE</scope>
    <source>
        <strain evidence="2">MS-2140</strain>
    </source>
</reference>
<dbReference type="AlphaFoldDB" id="A0A6B2MPZ3"/>
<feature type="domain" description="DUF7693" evidence="1">
    <location>
        <begin position="2"/>
        <end position="101"/>
    </location>
</feature>
<sequence>MIAADEVTQVLRKALNGDVSVQLVGNMHWHAVGSGNVEFAFGDWKVTFFNDAGELDYVDHAIAPDGRRASFDDWAGPTGHGRDPIDLLSTWEQCELSDLLERLSPSA</sequence>
<accession>A0A6B2MPZ3</accession>